<dbReference type="STRING" id="51031.W2TWN0"/>
<keyword evidence="2" id="KW-1185">Reference proteome</keyword>
<reference evidence="2" key="1">
    <citation type="journal article" date="2014" name="Nat. Genet.">
        <title>Genome of the human hookworm Necator americanus.</title>
        <authorList>
            <person name="Tang Y.T."/>
            <person name="Gao X."/>
            <person name="Rosa B.A."/>
            <person name="Abubucker S."/>
            <person name="Hallsworth-Pepin K."/>
            <person name="Martin J."/>
            <person name="Tyagi R."/>
            <person name="Heizer E."/>
            <person name="Zhang X."/>
            <person name="Bhonagiri-Palsikar V."/>
            <person name="Minx P."/>
            <person name="Warren W.C."/>
            <person name="Wang Q."/>
            <person name="Zhan B."/>
            <person name="Hotez P.J."/>
            <person name="Sternberg P.W."/>
            <person name="Dougall A."/>
            <person name="Gaze S.T."/>
            <person name="Mulvenna J."/>
            <person name="Sotillo J."/>
            <person name="Ranganathan S."/>
            <person name="Rabelo E.M."/>
            <person name="Wilson R.K."/>
            <person name="Felgner P.L."/>
            <person name="Bethony J."/>
            <person name="Hawdon J.M."/>
            <person name="Gasser R.B."/>
            <person name="Loukas A."/>
            <person name="Mitreva M."/>
        </authorList>
    </citation>
    <scope>NUCLEOTIDE SEQUENCE [LARGE SCALE GENOMIC DNA]</scope>
</reference>
<evidence type="ECO:0000313" key="2">
    <source>
        <dbReference type="Proteomes" id="UP000053676"/>
    </source>
</evidence>
<gene>
    <name evidence="1" type="ORF">NECAME_01377</name>
</gene>
<dbReference type="KEGG" id="nai:NECAME_01377"/>
<dbReference type="EMBL" id="KI657591">
    <property type="protein sequence ID" value="ETN86248.1"/>
    <property type="molecule type" value="Genomic_DNA"/>
</dbReference>
<proteinExistence type="predicted"/>
<protein>
    <submittedName>
        <fullName evidence="1">Uncharacterized protein</fullName>
    </submittedName>
</protein>
<organism evidence="1 2">
    <name type="scientific">Necator americanus</name>
    <name type="common">Human hookworm</name>
    <dbReference type="NCBI Taxonomy" id="51031"/>
    <lineage>
        <taxon>Eukaryota</taxon>
        <taxon>Metazoa</taxon>
        <taxon>Ecdysozoa</taxon>
        <taxon>Nematoda</taxon>
        <taxon>Chromadorea</taxon>
        <taxon>Rhabditida</taxon>
        <taxon>Rhabditina</taxon>
        <taxon>Rhabditomorpha</taxon>
        <taxon>Strongyloidea</taxon>
        <taxon>Ancylostomatidae</taxon>
        <taxon>Bunostominae</taxon>
        <taxon>Necator</taxon>
    </lineage>
</organism>
<sequence length="69" mass="7912">MFLKQVVNVHAALAELKAEQRRTIQTKPGFTSLMTLYNNLSAIIDRHLDKNAYSKVDLSFIFAPMMKIE</sequence>
<evidence type="ECO:0000313" key="1">
    <source>
        <dbReference type="EMBL" id="ETN86248.1"/>
    </source>
</evidence>
<name>W2TWN0_NECAM</name>
<accession>W2TWN0</accession>
<dbReference type="AlphaFoldDB" id="W2TWN0"/>
<dbReference type="OrthoDB" id="6755010at2759"/>
<dbReference type="Proteomes" id="UP000053676">
    <property type="component" value="Unassembled WGS sequence"/>
</dbReference>